<sequence length="265" mass="29346">MVDPVLRLPQILQQLLNLLRGNKPEVRAPSLMALCLPHQERSNWPVALPKVPLRFKPNHYRKVGQPAQRPAFPWSQRRLLLPPPVTFPTPGVAPPTAPSPSPFPRYGHALPATASSTGELFLFGGLVRESVRNDLYLLSTRDLSATLLQTVGEIPSPRVGHACAIVGSVLIVWGGDTKANNKPGEKQDDSLYLLNLGTREWTKVPTQSATPVGRYGHAVTMVGSKFYMFAGQVDGEFMNDLWMFDLNTRTFANFRTLNELNPNMS</sequence>
<dbReference type="InterPro" id="IPR015915">
    <property type="entry name" value="Kelch-typ_b-propeller"/>
</dbReference>
<keyword evidence="2" id="KW-0677">Repeat</keyword>
<evidence type="ECO:0000256" key="1">
    <source>
        <dbReference type="ARBA" id="ARBA00022441"/>
    </source>
</evidence>
<evidence type="ECO:0008006" key="5">
    <source>
        <dbReference type="Google" id="ProtNLM"/>
    </source>
</evidence>
<name>A0AAW0GYI4_9APHY</name>
<dbReference type="Pfam" id="PF24681">
    <property type="entry name" value="Kelch_KLHDC2_KLHL20_DRC7"/>
    <property type="match status" value="1"/>
</dbReference>
<keyword evidence="1" id="KW-0880">Kelch repeat</keyword>
<evidence type="ECO:0000313" key="3">
    <source>
        <dbReference type="EMBL" id="KAK7695005.1"/>
    </source>
</evidence>
<accession>A0AAW0GYI4</accession>
<dbReference type="SUPFAM" id="SSF117281">
    <property type="entry name" value="Kelch motif"/>
    <property type="match status" value="1"/>
</dbReference>
<dbReference type="EMBL" id="JASBNA010000002">
    <property type="protein sequence ID" value="KAK7695005.1"/>
    <property type="molecule type" value="Genomic_DNA"/>
</dbReference>
<dbReference type="PANTHER" id="PTHR46093:SF18">
    <property type="entry name" value="FIBRONECTIN TYPE-III DOMAIN-CONTAINING PROTEIN"/>
    <property type="match status" value="1"/>
</dbReference>
<reference evidence="3 4" key="1">
    <citation type="submission" date="2022-09" db="EMBL/GenBank/DDBJ databases">
        <authorList>
            <person name="Palmer J.M."/>
        </authorList>
    </citation>
    <scope>NUCLEOTIDE SEQUENCE [LARGE SCALE GENOMIC DNA]</scope>
    <source>
        <strain evidence="3 4">DSM 7382</strain>
    </source>
</reference>
<proteinExistence type="predicted"/>
<evidence type="ECO:0000256" key="2">
    <source>
        <dbReference type="ARBA" id="ARBA00022737"/>
    </source>
</evidence>
<keyword evidence="4" id="KW-1185">Reference proteome</keyword>
<gene>
    <name evidence="3" type="ORF">QCA50_002193</name>
</gene>
<dbReference type="AlphaFoldDB" id="A0AAW0GYI4"/>
<protein>
    <recommendedName>
        <fullName evidence="5">Galactose oxidase</fullName>
    </recommendedName>
</protein>
<dbReference type="Proteomes" id="UP001385951">
    <property type="component" value="Unassembled WGS sequence"/>
</dbReference>
<dbReference type="PANTHER" id="PTHR46093">
    <property type="entry name" value="ACYL-COA-BINDING DOMAIN-CONTAINING PROTEIN 5"/>
    <property type="match status" value="1"/>
</dbReference>
<dbReference type="Gene3D" id="2.120.10.80">
    <property type="entry name" value="Kelch-type beta propeller"/>
    <property type="match status" value="1"/>
</dbReference>
<comment type="caution">
    <text evidence="3">The sequence shown here is derived from an EMBL/GenBank/DDBJ whole genome shotgun (WGS) entry which is preliminary data.</text>
</comment>
<evidence type="ECO:0000313" key="4">
    <source>
        <dbReference type="Proteomes" id="UP001385951"/>
    </source>
</evidence>
<organism evidence="3 4">
    <name type="scientific">Cerrena zonata</name>
    <dbReference type="NCBI Taxonomy" id="2478898"/>
    <lineage>
        <taxon>Eukaryota</taxon>
        <taxon>Fungi</taxon>
        <taxon>Dikarya</taxon>
        <taxon>Basidiomycota</taxon>
        <taxon>Agaricomycotina</taxon>
        <taxon>Agaricomycetes</taxon>
        <taxon>Polyporales</taxon>
        <taxon>Cerrenaceae</taxon>
        <taxon>Cerrena</taxon>
    </lineage>
</organism>